<dbReference type="EMBL" id="MIPY01000073">
    <property type="protein sequence ID" value="OES24042.1"/>
    <property type="molecule type" value="Genomic_DNA"/>
</dbReference>
<proteinExistence type="predicted"/>
<dbReference type="AlphaFoldDB" id="A0AB36FQR6"/>
<comment type="caution">
    <text evidence="1">The sequence shown here is derived from an EMBL/GenBank/DDBJ whole genome shotgun (WGS) entry which is preliminary data.</text>
</comment>
<reference evidence="1 2" key="1">
    <citation type="submission" date="2016-09" db="EMBL/GenBank/DDBJ databases">
        <title>Draft Genome Sequence of four Alteromonas macleodii strains isolated from copper coupons and grown long-term at elevated copper levels.</title>
        <authorList>
            <person name="Cusick K."/>
            <person name="Dale J."/>
            <person name="Little B."/>
            <person name="Biffinger J."/>
        </authorList>
    </citation>
    <scope>NUCLEOTIDE SEQUENCE [LARGE SCALE GENOMIC DNA]</scope>
    <source>
        <strain evidence="1 2">KCP01</strain>
    </source>
</reference>
<evidence type="ECO:0000313" key="2">
    <source>
        <dbReference type="Proteomes" id="UP000095392"/>
    </source>
</evidence>
<accession>A0AB36FQR6</accession>
<dbReference type="RefSeq" id="WP_069945584.1">
    <property type="nucleotide sequence ID" value="NZ_MIPW01000046.1"/>
</dbReference>
<organism evidence="1 2">
    <name type="scientific">Alteromonas macleodii</name>
    <name type="common">Pseudoalteromonas macleodii</name>
    <dbReference type="NCBI Taxonomy" id="28108"/>
    <lineage>
        <taxon>Bacteria</taxon>
        <taxon>Pseudomonadati</taxon>
        <taxon>Pseudomonadota</taxon>
        <taxon>Gammaproteobacteria</taxon>
        <taxon>Alteromonadales</taxon>
        <taxon>Alteromonadaceae</taxon>
        <taxon>Alteromonas/Salinimonas group</taxon>
        <taxon>Alteromonas</taxon>
    </lineage>
</organism>
<gene>
    <name evidence="1" type="ORF">BFV95_4881</name>
</gene>
<keyword evidence="2" id="KW-1185">Reference proteome</keyword>
<protein>
    <submittedName>
        <fullName evidence="1">Uncharacterized protein</fullName>
    </submittedName>
</protein>
<sequence>MTKKHFSTYQVVCLGTRVGTKNDKWVGLQRVDENEQLIGEIGYYSAIKNAFPGAIFSIEAELTDESLSTIHPSTLTFVKTLADTALSAKIKIEHEANETKLTAIKQAKKARTDKSDILDCLRPLRLAYRNTNHAGRLALEVRVLHYLRNDSDL</sequence>
<evidence type="ECO:0000313" key="1">
    <source>
        <dbReference type="EMBL" id="OES24042.1"/>
    </source>
</evidence>
<name>A0AB36FQR6_ALTMA</name>
<dbReference type="Proteomes" id="UP000095392">
    <property type="component" value="Unassembled WGS sequence"/>
</dbReference>